<keyword evidence="2" id="KW-1185">Reference proteome</keyword>
<dbReference type="OrthoDB" id="441087at2759"/>
<protein>
    <submittedName>
        <fullName evidence="1">Uncharacterized protein</fullName>
    </submittedName>
</protein>
<name>A0A7J6LF66_PERCH</name>
<dbReference type="Proteomes" id="UP000591131">
    <property type="component" value="Unassembled WGS sequence"/>
</dbReference>
<organism evidence="1 2">
    <name type="scientific">Perkinsus chesapeaki</name>
    <name type="common">Clam parasite</name>
    <name type="synonym">Perkinsus andrewsi</name>
    <dbReference type="NCBI Taxonomy" id="330153"/>
    <lineage>
        <taxon>Eukaryota</taxon>
        <taxon>Sar</taxon>
        <taxon>Alveolata</taxon>
        <taxon>Perkinsozoa</taxon>
        <taxon>Perkinsea</taxon>
        <taxon>Perkinsida</taxon>
        <taxon>Perkinsidae</taxon>
        <taxon>Perkinsus</taxon>
    </lineage>
</organism>
<comment type="caution">
    <text evidence="1">The sequence shown here is derived from an EMBL/GenBank/DDBJ whole genome shotgun (WGS) entry which is preliminary data.</text>
</comment>
<gene>
    <name evidence="1" type="ORF">FOL47_008255</name>
</gene>
<evidence type="ECO:0000313" key="2">
    <source>
        <dbReference type="Proteomes" id="UP000591131"/>
    </source>
</evidence>
<dbReference type="AlphaFoldDB" id="A0A7J6LF66"/>
<proteinExistence type="predicted"/>
<accession>A0A7J6LF66</accession>
<dbReference type="EMBL" id="JAAPAO010000519">
    <property type="protein sequence ID" value="KAF4657892.1"/>
    <property type="molecule type" value="Genomic_DNA"/>
</dbReference>
<evidence type="ECO:0000313" key="1">
    <source>
        <dbReference type="EMBL" id="KAF4657892.1"/>
    </source>
</evidence>
<sequence length="229" mass="25251">MIPPIDSDTESMLQSAVLPPANCCVFIEWDDVLFPTSAIQSNEVPPGQSLSKDYTATLSSLLTELLLKCRNDGLFILSEHEPGLFANSIRNYLPVDIANVLRRRFQFIHTSKSTCGSSLKEAVVSLGDPSIHVVLMSWRTSVLNNAKVLSKYVPEGFVKCVRFSRGLHRGMLAPQLRTVFDNLERIMTVRRHTTFVLCDYKSSMYQRSISSDSTASTSDGTAAGTSGVP</sequence>
<reference evidence="1 2" key="1">
    <citation type="submission" date="2020-04" db="EMBL/GenBank/DDBJ databases">
        <title>Perkinsus chesapeaki whole genome sequence.</title>
        <authorList>
            <person name="Bogema D.R."/>
        </authorList>
    </citation>
    <scope>NUCLEOTIDE SEQUENCE [LARGE SCALE GENOMIC DNA]</scope>
    <source>
        <strain evidence="1">ATCC PRA-425</strain>
    </source>
</reference>